<reference evidence="7 8" key="1">
    <citation type="submission" date="2024-02" db="EMBL/GenBank/DDBJ databases">
        <title>Chromosome-level genome assembly of the Eurasian Minnow (Phoxinus phoxinus).</title>
        <authorList>
            <person name="Oriowo T.O."/>
            <person name="Martin S."/>
            <person name="Stange M."/>
            <person name="Chrysostomakis Y."/>
            <person name="Brown T."/>
            <person name="Winkler S."/>
            <person name="Kukowka S."/>
            <person name="Myers E.W."/>
            <person name="Bohne A."/>
        </authorList>
    </citation>
    <scope>NUCLEOTIDE SEQUENCE [LARGE SCALE GENOMIC DNA]</scope>
    <source>
        <strain evidence="7">ZFMK-TIS-60720</strain>
        <tissue evidence="7">Whole Organism</tissue>
    </source>
</reference>
<keyword evidence="8" id="KW-1185">Reference proteome</keyword>
<dbReference type="InterPro" id="IPR038441">
    <property type="entry name" value="THAP_Znf_sf"/>
</dbReference>
<dbReference type="PANTHER" id="PTHR31751:SF42">
    <property type="entry name" value="PROTEIN CBG10204"/>
    <property type="match status" value="1"/>
</dbReference>
<proteinExistence type="predicted"/>
<keyword evidence="4 5" id="KW-0238">DNA-binding</keyword>
<evidence type="ECO:0000313" key="8">
    <source>
        <dbReference type="Proteomes" id="UP001364617"/>
    </source>
</evidence>
<keyword evidence="1" id="KW-0479">Metal-binding</keyword>
<evidence type="ECO:0000259" key="6">
    <source>
        <dbReference type="PROSITE" id="PS50950"/>
    </source>
</evidence>
<dbReference type="GO" id="GO:0008270">
    <property type="term" value="F:zinc ion binding"/>
    <property type="evidence" value="ECO:0007669"/>
    <property type="project" value="UniProtKB-KW"/>
</dbReference>
<dbReference type="Pfam" id="PF05485">
    <property type="entry name" value="THAP"/>
    <property type="match status" value="1"/>
</dbReference>
<dbReference type="PROSITE" id="PS50950">
    <property type="entry name" value="ZF_THAP"/>
    <property type="match status" value="1"/>
</dbReference>
<dbReference type="GO" id="GO:0003677">
    <property type="term" value="F:DNA binding"/>
    <property type="evidence" value="ECO:0007669"/>
    <property type="project" value="UniProtKB-UniRule"/>
</dbReference>
<comment type="caution">
    <text evidence="7">The sequence shown here is derived from an EMBL/GenBank/DDBJ whole genome shotgun (WGS) entry which is preliminary data.</text>
</comment>
<keyword evidence="2 5" id="KW-0863">Zinc-finger</keyword>
<dbReference type="Gene3D" id="6.20.210.20">
    <property type="entry name" value="THAP domain"/>
    <property type="match status" value="1"/>
</dbReference>
<evidence type="ECO:0000256" key="1">
    <source>
        <dbReference type="ARBA" id="ARBA00022723"/>
    </source>
</evidence>
<accession>A0AAN9GUJ6</accession>
<dbReference type="EMBL" id="JAYKXH010000021">
    <property type="protein sequence ID" value="KAK7130446.1"/>
    <property type="molecule type" value="Genomic_DNA"/>
</dbReference>
<evidence type="ECO:0000256" key="4">
    <source>
        <dbReference type="ARBA" id="ARBA00023125"/>
    </source>
</evidence>
<dbReference type="Proteomes" id="UP001364617">
    <property type="component" value="Unassembled WGS sequence"/>
</dbReference>
<dbReference type="SMART" id="SM00980">
    <property type="entry name" value="THAP"/>
    <property type="match status" value="1"/>
</dbReference>
<organism evidence="7 8">
    <name type="scientific">Phoxinus phoxinus</name>
    <name type="common">Eurasian minnow</name>
    <dbReference type="NCBI Taxonomy" id="58324"/>
    <lineage>
        <taxon>Eukaryota</taxon>
        <taxon>Metazoa</taxon>
        <taxon>Chordata</taxon>
        <taxon>Craniata</taxon>
        <taxon>Vertebrata</taxon>
        <taxon>Euteleostomi</taxon>
        <taxon>Actinopterygii</taxon>
        <taxon>Neopterygii</taxon>
        <taxon>Teleostei</taxon>
        <taxon>Ostariophysi</taxon>
        <taxon>Cypriniformes</taxon>
        <taxon>Leuciscidae</taxon>
        <taxon>Phoxininae</taxon>
        <taxon>Phoxinus</taxon>
    </lineage>
</organism>
<sequence length="701" mass="78699">MVNYCVCAGCKNSTQTGHRVHGFPMKDKATLRQWVQFVRVRRANFSMTSVTTNAKICSAHFREEDYDPGHIRMVSLGLKRLSQVQLIPTAVPSVHTHLSACPAPRPRSTNVNIGAARRKRELATMLTDASTQETADSVGAATIDDPLPSSSTCDTGTQCYLKPPGMSHAVQVNLKPKMVSVGTQTTFRMKTSTPLTSPEQTDEEEDPSVIISDSSWVPEDQMSDEDEEELCEEEPSQTCHPHQNGIDKFIVCKAELMALFAICPACCEKCDSRIVQQGGRFIKIEQVCTSCGYQRFWQNQPILHRNMPACNLLLSGAIHFTGCLASQTLRMMTLFGLQCISVSTYFRHQRHYTIPVIIQAWQNDQAKNLSDLRAMDGGLVVAGDCRSDSPGHSAKYGSYSLIEERVNKVVDVQLVQSSEVPNSSWCELEGLKRSISLLRRQDLHLSTLITDRHRQVAKWVREELCPEGTRHYFDVWHVGKSLGKALNTASKDRQCDQLQLWRPAIVNHLYWTAASTPDGNPAVMEAKWRSLVNHIQDIHDHDTPAFSSCAHPPLEGDQRDKEWLEPGSMGAIKLESIVTKTSFMKDVRQLSPQYQTFSLEAFHSLILHFAPKHTGFSYLGMYSRLLLAALHYNFNANRETARRSDGAEKFCVRYPRFRKGAYVVRPIKEKASYGYATSLIEALQQSYTQSPKALQETGPII</sequence>
<dbReference type="InterPro" id="IPR006612">
    <property type="entry name" value="THAP_Znf"/>
</dbReference>
<evidence type="ECO:0000256" key="5">
    <source>
        <dbReference type="PROSITE-ProRule" id="PRU00309"/>
    </source>
</evidence>
<dbReference type="PANTHER" id="PTHR31751">
    <property type="entry name" value="SI:CH211-108C17.2-RELATED-RELATED"/>
    <property type="match status" value="1"/>
</dbReference>
<dbReference type="SUPFAM" id="SSF57716">
    <property type="entry name" value="Glucocorticoid receptor-like (DNA-binding domain)"/>
    <property type="match status" value="1"/>
</dbReference>
<keyword evidence="3" id="KW-0862">Zinc</keyword>
<evidence type="ECO:0000313" key="7">
    <source>
        <dbReference type="EMBL" id="KAK7130446.1"/>
    </source>
</evidence>
<gene>
    <name evidence="7" type="ORF">R3I93_019937</name>
</gene>
<name>A0AAN9GUJ6_9TELE</name>
<evidence type="ECO:0000256" key="2">
    <source>
        <dbReference type="ARBA" id="ARBA00022771"/>
    </source>
</evidence>
<dbReference type="AlphaFoldDB" id="A0AAN9GUJ6"/>
<feature type="domain" description="THAP-type" evidence="6">
    <location>
        <begin position="1"/>
        <end position="95"/>
    </location>
</feature>
<protein>
    <recommendedName>
        <fullName evidence="6">THAP-type domain-containing protein</fullName>
    </recommendedName>
</protein>
<dbReference type="SMART" id="SM00692">
    <property type="entry name" value="DM3"/>
    <property type="match status" value="1"/>
</dbReference>
<evidence type="ECO:0000256" key="3">
    <source>
        <dbReference type="ARBA" id="ARBA00022833"/>
    </source>
</evidence>